<feature type="compositionally biased region" description="Basic and acidic residues" evidence="2">
    <location>
        <begin position="240"/>
        <end position="260"/>
    </location>
</feature>
<evidence type="ECO:0000259" key="3">
    <source>
        <dbReference type="Pfam" id="PF03807"/>
    </source>
</evidence>
<gene>
    <name evidence="4" type="ORF">ACFO3R_05835</name>
</gene>
<feature type="region of interest" description="Disordered" evidence="2">
    <location>
        <begin position="223"/>
        <end position="276"/>
    </location>
</feature>
<accession>A0ABV8MZ71</accession>
<dbReference type="InterPro" id="IPR051267">
    <property type="entry name" value="STEAP_metalloreductase"/>
</dbReference>
<evidence type="ECO:0000313" key="4">
    <source>
        <dbReference type="EMBL" id="MFC4185913.1"/>
    </source>
</evidence>
<feature type="region of interest" description="Disordered" evidence="2">
    <location>
        <begin position="20"/>
        <end position="39"/>
    </location>
</feature>
<dbReference type="InterPro" id="IPR028939">
    <property type="entry name" value="P5C_Rdtase_cat_N"/>
</dbReference>
<sequence>MSGPASVSAETRLVCTTGTGRRTLAGADRGRRQGRLGLAQGQETRMKIGIIGAGNIGGTLTRRLTALGHEVAVANSRGPQTLADLASETGARAVSVSEVAPGADLVIVTIPEIRVPDLPSGLFQGVPDNLIVVDTGNYYPRQRDGEIREIEAGLPESRWVERQLHHPVIKAFNNIYAQHLAENGRPAGTPGRIALPVAGDDPRAKAVVMDLVDELGFDAVDTGGLDESWRQQPGSPVYTTDKDAEGVKRALADADRHRTPDWQATPDSPGTFEAPA</sequence>
<dbReference type="PANTHER" id="PTHR14239:SF10">
    <property type="entry name" value="REDUCTASE"/>
    <property type="match status" value="1"/>
</dbReference>
<proteinExistence type="predicted"/>
<dbReference type="Pfam" id="PF03807">
    <property type="entry name" value="F420_oxidored"/>
    <property type="match status" value="1"/>
</dbReference>
<evidence type="ECO:0000313" key="5">
    <source>
        <dbReference type="Proteomes" id="UP001595871"/>
    </source>
</evidence>
<evidence type="ECO:0000256" key="1">
    <source>
        <dbReference type="ARBA" id="ARBA00023002"/>
    </source>
</evidence>
<dbReference type="EMBL" id="JBHSCF010000006">
    <property type="protein sequence ID" value="MFC4185913.1"/>
    <property type="molecule type" value="Genomic_DNA"/>
</dbReference>
<protein>
    <submittedName>
        <fullName evidence="4">NADPH-dependent F420 reductase</fullName>
    </submittedName>
</protein>
<evidence type="ECO:0000256" key="2">
    <source>
        <dbReference type="SAM" id="MobiDB-lite"/>
    </source>
</evidence>
<dbReference type="Proteomes" id="UP001595871">
    <property type="component" value="Unassembled WGS sequence"/>
</dbReference>
<keyword evidence="5" id="KW-1185">Reference proteome</keyword>
<dbReference type="SUPFAM" id="SSF51735">
    <property type="entry name" value="NAD(P)-binding Rossmann-fold domains"/>
    <property type="match status" value="1"/>
</dbReference>
<reference evidence="5" key="1">
    <citation type="journal article" date="2019" name="Int. J. Syst. Evol. Microbiol.">
        <title>The Global Catalogue of Microorganisms (GCM) 10K type strain sequencing project: providing services to taxonomists for standard genome sequencing and annotation.</title>
        <authorList>
            <consortium name="The Broad Institute Genomics Platform"/>
            <consortium name="The Broad Institute Genome Sequencing Center for Infectious Disease"/>
            <person name="Wu L."/>
            <person name="Ma J."/>
        </authorList>
    </citation>
    <scope>NUCLEOTIDE SEQUENCE [LARGE SCALE GENOMIC DNA]</scope>
    <source>
        <strain evidence="5">CCM 3243</strain>
    </source>
</reference>
<dbReference type="Gene3D" id="3.40.50.720">
    <property type="entry name" value="NAD(P)-binding Rossmann-like Domain"/>
    <property type="match status" value="1"/>
</dbReference>
<name>A0ABV8MZ71_9ACTN</name>
<feature type="domain" description="Pyrroline-5-carboxylate reductase catalytic N-terminal" evidence="3">
    <location>
        <begin position="47"/>
        <end position="138"/>
    </location>
</feature>
<dbReference type="PANTHER" id="PTHR14239">
    <property type="entry name" value="DUDULIN-RELATED"/>
    <property type="match status" value="1"/>
</dbReference>
<dbReference type="RefSeq" id="WP_381579969.1">
    <property type="nucleotide sequence ID" value="NZ_JBHSCF010000006.1"/>
</dbReference>
<organism evidence="4 5">
    <name type="scientific">Streptomyces flavovirens</name>
    <dbReference type="NCBI Taxonomy" id="52258"/>
    <lineage>
        <taxon>Bacteria</taxon>
        <taxon>Bacillati</taxon>
        <taxon>Actinomycetota</taxon>
        <taxon>Actinomycetes</taxon>
        <taxon>Kitasatosporales</taxon>
        <taxon>Streptomycetaceae</taxon>
        <taxon>Streptomyces</taxon>
    </lineage>
</organism>
<dbReference type="InterPro" id="IPR036291">
    <property type="entry name" value="NAD(P)-bd_dom_sf"/>
</dbReference>
<comment type="caution">
    <text evidence="4">The sequence shown here is derived from an EMBL/GenBank/DDBJ whole genome shotgun (WGS) entry which is preliminary data.</text>
</comment>
<keyword evidence="1" id="KW-0560">Oxidoreductase</keyword>